<organism evidence="1 2">
    <name type="scientific">Streptomyces klenkii</name>
    <dbReference type="NCBI Taxonomy" id="1420899"/>
    <lineage>
        <taxon>Bacteria</taxon>
        <taxon>Bacillati</taxon>
        <taxon>Actinomycetota</taxon>
        <taxon>Actinomycetes</taxon>
        <taxon>Kitasatosporales</taxon>
        <taxon>Streptomycetaceae</taxon>
        <taxon>Streptomyces</taxon>
    </lineage>
</organism>
<evidence type="ECO:0000313" key="1">
    <source>
        <dbReference type="EMBL" id="RKN64984.1"/>
    </source>
</evidence>
<gene>
    <name evidence="1" type="ORF">D7231_27245</name>
</gene>
<name>A0A3B0AXB4_9ACTN</name>
<sequence>MTAALLRDRAGTAEDKAAKEFRDAHKDAVSKTSDVSGTLKGFASSGAFGDFAESWKKGAAYVAGQIGGEGLAKALRAAADSFGHADKKVEQDLQKARSAYKPGDII</sequence>
<dbReference type="Proteomes" id="UP000270343">
    <property type="component" value="Unassembled WGS sequence"/>
</dbReference>
<dbReference type="EMBL" id="RBAM01000013">
    <property type="protein sequence ID" value="RKN64984.1"/>
    <property type="molecule type" value="Genomic_DNA"/>
</dbReference>
<dbReference type="AlphaFoldDB" id="A0A3B0AXB4"/>
<evidence type="ECO:0000313" key="2">
    <source>
        <dbReference type="Proteomes" id="UP000270343"/>
    </source>
</evidence>
<keyword evidence="2" id="KW-1185">Reference proteome</keyword>
<accession>A0A3B0AXB4</accession>
<evidence type="ECO:0008006" key="3">
    <source>
        <dbReference type="Google" id="ProtNLM"/>
    </source>
</evidence>
<protein>
    <recommendedName>
        <fullName evidence="3">WXG100 family type VII secretion target</fullName>
    </recommendedName>
</protein>
<comment type="caution">
    <text evidence="1">The sequence shown here is derived from an EMBL/GenBank/DDBJ whole genome shotgun (WGS) entry which is preliminary data.</text>
</comment>
<proteinExistence type="predicted"/>
<reference evidence="1 2" key="1">
    <citation type="journal article" date="2015" name="Antonie Van Leeuwenhoek">
        <title>Streptomyces klenkii sp. nov., isolated from deep marine sediment.</title>
        <authorList>
            <person name="Veyisoglu A."/>
            <person name="Sahin N."/>
        </authorList>
    </citation>
    <scope>NUCLEOTIDE SEQUENCE [LARGE SCALE GENOMIC DNA]</scope>
    <source>
        <strain evidence="1 2">KCTC 29202</strain>
    </source>
</reference>